<comment type="caution">
    <text evidence="10">The sequence shown here is derived from an EMBL/GenBank/DDBJ whole genome shotgun (WGS) entry which is preliminary data.</text>
</comment>
<accession>A0ABY2U8L2</accession>
<protein>
    <submittedName>
        <fullName evidence="10">TolC family protein</fullName>
    </submittedName>
</protein>
<dbReference type="PANTHER" id="PTHR30203:SF29">
    <property type="entry name" value="PROTEIN CYAE"/>
    <property type="match status" value="1"/>
</dbReference>
<organism evidence="10 11">
    <name type="scientific">Pseudomonas edaphica</name>
    <dbReference type="NCBI Taxonomy" id="2006980"/>
    <lineage>
        <taxon>Bacteria</taxon>
        <taxon>Pseudomonadati</taxon>
        <taxon>Pseudomonadota</taxon>
        <taxon>Gammaproteobacteria</taxon>
        <taxon>Pseudomonadales</taxon>
        <taxon>Pseudomonadaceae</taxon>
        <taxon>Pseudomonas</taxon>
    </lineage>
</organism>
<dbReference type="Pfam" id="PF02321">
    <property type="entry name" value="OEP"/>
    <property type="match status" value="2"/>
</dbReference>
<dbReference type="InterPro" id="IPR010131">
    <property type="entry name" value="MdtP/NodT-like"/>
</dbReference>
<evidence type="ECO:0000313" key="10">
    <source>
        <dbReference type="EMBL" id="TLG92837.1"/>
    </source>
</evidence>
<keyword evidence="6" id="KW-0564">Palmitate</keyword>
<evidence type="ECO:0000256" key="3">
    <source>
        <dbReference type="ARBA" id="ARBA00022452"/>
    </source>
</evidence>
<dbReference type="Proteomes" id="UP000304941">
    <property type="component" value="Unassembled WGS sequence"/>
</dbReference>
<proteinExistence type="inferred from homology"/>
<evidence type="ECO:0000256" key="2">
    <source>
        <dbReference type="ARBA" id="ARBA00007613"/>
    </source>
</evidence>
<keyword evidence="5" id="KW-0472">Membrane</keyword>
<evidence type="ECO:0000313" key="11">
    <source>
        <dbReference type="Proteomes" id="UP000304941"/>
    </source>
</evidence>
<keyword evidence="4" id="KW-0812">Transmembrane</keyword>
<evidence type="ECO:0000256" key="8">
    <source>
        <dbReference type="ARBA" id="ARBA00023288"/>
    </source>
</evidence>
<keyword evidence="3" id="KW-1134">Transmembrane beta strand</keyword>
<reference evidence="10 11" key="1">
    <citation type="submission" date="2019-05" db="EMBL/GenBank/DDBJ databases">
        <title>Pseudomonas edaphica sp. nov., isolated from rhizospheric soil of Cistus ladanifer L. in Spain.</title>
        <authorList>
            <person name="Peix A."/>
        </authorList>
    </citation>
    <scope>NUCLEOTIDE SEQUENCE [LARGE SCALE GENOMIC DNA]</scope>
    <source>
        <strain evidence="10 11">RD25</strain>
    </source>
</reference>
<evidence type="ECO:0000256" key="4">
    <source>
        <dbReference type="ARBA" id="ARBA00022692"/>
    </source>
</evidence>
<evidence type="ECO:0000256" key="9">
    <source>
        <dbReference type="SAM" id="SignalP"/>
    </source>
</evidence>
<keyword evidence="9" id="KW-0732">Signal</keyword>
<keyword evidence="11" id="KW-1185">Reference proteome</keyword>
<feature type="chain" id="PRO_5046799770" evidence="9">
    <location>
        <begin position="38"/>
        <end position="489"/>
    </location>
</feature>
<dbReference type="Gene3D" id="2.20.200.10">
    <property type="entry name" value="Outer membrane efflux proteins (OEP)"/>
    <property type="match status" value="1"/>
</dbReference>
<evidence type="ECO:0000256" key="1">
    <source>
        <dbReference type="ARBA" id="ARBA00004442"/>
    </source>
</evidence>
<dbReference type="Gene3D" id="1.20.1600.10">
    <property type="entry name" value="Outer membrane efflux proteins (OEP)"/>
    <property type="match status" value="1"/>
</dbReference>
<comment type="subcellular location">
    <subcellularLocation>
        <location evidence="1">Cell outer membrane</location>
    </subcellularLocation>
</comment>
<dbReference type="SUPFAM" id="SSF56954">
    <property type="entry name" value="Outer membrane efflux proteins (OEP)"/>
    <property type="match status" value="1"/>
</dbReference>
<dbReference type="PANTHER" id="PTHR30203">
    <property type="entry name" value="OUTER MEMBRANE CATION EFFLUX PROTEIN"/>
    <property type="match status" value="1"/>
</dbReference>
<keyword evidence="7" id="KW-0998">Cell outer membrane</keyword>
<evidence type="ECO:0000256" key="5">
    <source>
        <dbReference type="ARBA" id="ARBA00023136"/>
    </source>
</evidence>
<comment type="similarity">
    <text evidence="2">Belongs to the outer membrane factor (OMF) (TC 1.B.17) family.</text>
</comment>
<feature type="signal peptide" evidence="9">
    <location>
        <begin position="1"/>
        <end position="37"/>
    </location>
</feature>
<keyword evidence="8" id="KW-0449">Lipoprotein</keyword>
<sequence length="489" mass="53087">MNTAVSVFNRGTTIKPLNRSHAFRSLCALSLVSMALAGCSTAPLPVLKPSTPEQWRNVQPSLAPPQPDLNQWWHAFNDPQLNALVDRALQNNLNVAVAVERLRAIRIMSQHAQSPYLPSLSIKTKDAVSPDTSTSYFLIGFDSVWELPLFGMQQSAERLAQGNQALADNNLRTLQVSLVAEVSRRWIELRAAQQTEQTLATLREVGHGKLARLRAREQLALASCADVAAAQAELALAEMALTRVHQRTNRSAQQLALLLGQSAPDPLWLQPGRLPTLGDWQLNSVPTDLLRTRPEIAGAEASVIIAAGELGMSQADIYPHISFGTSLQWSLNIASNRNNTPNGNSIFSAGPGISIPLFDWGLRVAAAKAKDHHLQAAVLGYRQAVLEGVAEVENALGDLEQLRAREQLSRQAYAARQTQLGALQQRAALKLLSPLDLVEAQVQTLHAQQQVDRAGTERAIAYVALYKALGGAPLPSAAPQTATRHKETD</sequence>
<dbReference type="InterPro" id="IPR003423">
    <property type="entry name" value="OMP_efflux"/>
</dbReference>
<evidence type="ECO:0000256" key="6">
    <source>
        <dbReference type="ARBA" id="ARBA00023139"/>
    </source>
</evidence>
<name>A0ABY2U8L2_9PSED</name>
<dbReference type="EMBL" id="VBVZ01000064">
    <property type="protein sequence ID" value="TLG92837.1"/>
    <property type="molecule type" value="Genomic_DNA"/>
</dbReference>
<evidence type="ECO:0000256" key="7">
    <source>
        <dbReference type="ARBA" id="ARBA00023237"/>
    </source>
</evidence>
<gene>
    <name evidence="10" type="ORF">FEM54_06675</name>
</gene>